<organism evidence="3 4">
    <name type="scientific">Trichomonascus ciferrii</name>
    <dbReference type="NCBI Taxonomy" id="44093"/>
    <lineage>
        <taxon>Eukaryota</taxon>
        <taxon>Fungi</taxon>
        <taxon>Dikarya</taxon>
        <taxon>Ascomycota</taxon>
        <taxon>Saccharomycotina</taxon>
        <taxon>Dipodascomycetes</taxon>
        <taxon>Dipodascales</taxon>
        <taxon>Trichomonascaceae</taxon>
        <taxon>Trichomonascus</taxon>
        <taxon>Trichomonascus ciferrii complex</taxon>
    </lineage>
</organism>
<comment type="similarity">
    <text evidence="1">Belongs to the DENND6 family.</text>
</comment>
<dbReference type="Proteomes" id="UP000761534">
    <property type="component" value="Unassembled WGS sequence"/>
</dbReference>
<dbReference type="GO" id="GO:0005085">
    <property type="term" value="F:guanyl-nucleotide exchange factor activity"/>
    <property type="evidence" value="ECO:0007669"/>
    <property type="project" value="InterPro"/>
</dbReference>
<dbReference type="VEuPathDB" id="FungiDB:TRICI_005855"/>
<protein>
    <recommendedName>
        <fullName evidence="2">UDENN domain-containing protein</fullName>
    </recommendedName>
</protein>
<dbReference type="PROSITE" id="PS50211">
    <property type="entry name" value="DENN"/>
    <property type="match status" value="1"/>
</dbReference>
<dbReference type="EMBL" id="SWFS01000466">
    <property type="protein sequence ID" value="KAA8902494.1"/>
    <property type="molecule type" value="Genomic_DNA"/>
</dbReference>
<name>A0A642UNX0_9ASCO</name>
<proteinExistence type="inferred from homology"/>
<dbReference type="InterPro" id="IPR024224">
    <property type="entry name" value="DENND6"/>
</dbReference>
<dbReference type="AlphaFoldDB" id="A0A642UNX0"/>
<keyword evidence="4" id="KW-1185">Reference proteome</keyword>
<dbReference type="GO" id="GO:0055037">
    <property type="term" value="C:recycling endosome"/>
    <property type="evidence" value="ECO:0007669"/>
    <property type="project" value="TreeGrafter"/>
</dbReference>
<dbReference type="OrthoDB" id="10265409at2759"/>
<evidence type="ECO:0000256" key="1">
    <source>
        <dbReference type="ARBA" id="ARBA00007159"/>
    </source>
</evidence>
<dbReference type="InterPro" id="IPR037516">
    <property type="entry name" value="Tripartite_DENN"/>
</dbReference>
<gene>
    <name evidence="3" type="ORF">TRICI_005855</name>
</gene>
<sequence length="455" mass="51257">MRQHRLPNSYTSSFQLHELLMQSHDLPAEVLAGFARWGLCFLVIQFDVDIGPDLKLMRPSIQFSEDDFRTICFSSLPERPAAAAASAAVRHNNFFFHNFRFRAHTLGNQLVHGACLFTQQRDPLNVRGFVQESLVLLSFHDYAHSLFKACLSSVVGHENFTACPLDQKIPCIDNAIANMAQWPAPNPALGPLSLPFLGSVYTFSFHNNNNNDDDDDDSENPVFYSHQPFDSWPHLVTLLQHTTYPVTETLYLAYEHLLLERPVAVYASAPHLCTGLISCLTTLLAPLRYQDRVREYVTIQSIPEPFEQGLLGTTNPLVLDNVENALTIVLHQPTLATKPSFSRFFAQQRSSSLEMSNSLASRIKTTNKLHFKNRLLNPQSKLSPTDIHLHFSSLTSKLLGPLAPFMSSTTPFDPNKFLSSLDSLSLPSDIFNSKSALYDFYNTFLQTQNFKSLCN</sequence>
<evidence type="ECO:0000313" key="3">
    <source>
        <dbReference type="EMBL" id="KAA8902494.1"/>
    </source>
</evidence>
<dbReference type="PANTHER" id="PTHR13677">
    <property type="entry name" value="LD41638P"/>
    <property type="match status" value="1"/>
</dbReference>
<accession>A0A642UNX0</accession>
<evidence type="ECO:0000259" key="2">
    <source>
        <dbReference type="PROSITE" id="PS50211"/>
    </source>
</evidence>
<comment type="caution">
    <text evidence="3">The sequence shown here is derived from an EMBL/GenBank/DDBJ whole genome shotgun (WGS) entry which is preliminary data.</text>
</comment>
<evidence type="ECO:0000313" key="4">
    <source>
        <dbReference type="Proteomes" id="UP000761534"/>
    </source>
</evidence>
<reference evidence="3" key="1">
    <citation type="journal article" date="2019" name="G3 (Bethesda)">
        <title>Genome Assemblies of Two Rare Opportunistic Yeast Pathogens: Diutina rugosa (syn. Candida rugosa) and Trichomonascus ciferrii (syn. Candida ciferrii).</title>
        <authorList>
            <person name="Mixao V."/>
            <person name="Saus E."/>
            <person name="Hansen A.P."/>
            <person name="Lass-Florl C."/>
            <person name="Gabaldon T."/>
        </authorList>
    </citation>
    <scope>NUCLEOTIDE SEQUENCE</scope>
    <source>
        <strain evidence="3">CBS 4856</strain>
    </source>
</reference>
<feature type="domain" description="UDENN" evidence="2">
    <location>
        <begin position="39"/>
        <end position="455"/>
    </location>
</feature>
<dbReference type="PANTHER" id="PTHR13677:SF0">
    <property type="entry name" value="LD41638P"/>
    <property type="match status" value="1"/>
</dbReference>